<dbReference type="AlphaFoldDB" id="A0A6J7ISN4"/>
<reference evidence="1" key="1">
    <citation type="submission" date="2020-05" db="EMBL/GenBank/DDBJ databases">
        <authorList>
            <person name="Chiriac C."/>
            <person name="Salcher M."/>
            <person name="Ghai R."/>
            <person name="Kavagutti S V."/>
        </authorList>
    </citation>
    <scope>NUCLEOTIDE SEQUENCE</scope>
</reference>
<accession>A0A6J7ISN4</accession>
<proteinExistence type="predicted"/>
<evidence type="ECO:0000313" key="1">
    <source>
        <dbReference type="EMBL" id="CAB4934263.1"/>
    </source>
</evidence>
<gene>
    <name evidence="1" type="ORF">UFOPK3610_02104</name>
</gene>
<dbReference type="EMBL" id="CAFBMR010000178">
    <property type="protein sequence ID" value="CAB4934263.1"/>
    <property type="molecule type" value="Genomic_DNA"/>
</dbReference>
<protein>
    <submittedName>
        <fullName evidence="1">Unannotated protein</fullName>
    </submittedName>
</protein>
<sequence length="69" mass="7208">MVTAESDEVVGGGLSAVLPVCDVVDFADCVSTSGESALPVVSDGDCFAHRQWDDSFEGGDRVEVSAWVE</sequence>
<name>A0A6J7ISN4_9ZZZZ</name>
<organism evidence="1">
    <name type="scientific">freshwater metagenome</name>
    <dbReference type="NCBI Taxonomy" id="449393"/>
    <lineage>
        <taxon>unclassified sequences</taxon>
        <taxon>metagenomes</taxon>
        <taxon>ecological metagenomes</taxon>
    </lineage>
</organism>